<feature type="domain" description="Reverse transcriptase" evidence="12">
    <location>
        <begin position="335"/>
        <end position="514"/>
    </location>
</feature>
<dbReference type="Gene3D" id="3.10.20.370">
    <property type="match status" value="1"/>
</dbReference>
<keyword evidence="10" id="KW-0695">RNA-directed DNA polymerase</keyword>
<keyword evidence="5" id="KW-0255">Endonuclease</keyword>
<dbReference type="GO" id="GO:0003964">
    <property type="term" value="F:RNA-directed DNA polymerase activity"/>
    <property type="evidence" value="ECO:0007669"/>
    <property type="project" value="UniProtKB-KW"/>
</dbReference>
<evidence type="ECO:0000256" key="11">
    <source>
        <dbReference type="ARBA" id="ARBA00023268"/>
    </source>
</evidence>
<keyword evidence="6" id="KW-0378">Hydrolase</keyword>
<dbReference type="FunFam" id="3.30.70.270:FF:000020">
    <property type="entry name" value="Transposon Tf2-6 polyprotein-like Protein"/>
    <property type="match status" value="1"/>
</dbReference>
<dbReference type="FunFam" id="3.10.20.370:FF:000001">
    <property type="entry name" value="Retrovirus-related Pol polyprotein from transposon 17.6-like protein"/>
    <property type="match status" value="1"/>
</dbReference>
<dbReference type="Gene3D" id="3.30.70.270">
    <property type="match status" value="2"/>
</dbReference>
<dbReference type="PROSITE" id="PS50878">
    <property type="entry name" value="RT_POL"/>
    <property type="match status" value="1"/>
</dbReference>
<dbReference type="GO" id="GO:0015074">
    <property type="term" value="P:DNA integration"/>
    <property type="evidence" value="ECO:0007669"/>
    <property type="project" value="UniProtKB-KW"/>
</dbReference>
<keyword evidence="7" id="KW-0460">Magnesium</keyword>
<evidence type="ECO:0000256" key="2">
    <source>
        <dbReference type="ARBA" id="ARBA00022679"/>
    </source>
</evidence>
<dbReference type="EMBL" id="JAIZAY010000011">
    <property type="protein sequence ID" value="KAJ8033855.1"/>
    <property type="molecule type" value="Genomic_DNA"/>
</dbReference>
<dbReference type="PROSITE" id="PS00141">
    <property type="entry name" value="ASP_PROTEASE"/>
    <property type="match status" value="1"/>
</dbReference>
<sequence>MLSLKEESRRNQIDGFYVKLEVQDTTQNFLIDTGASITVIRREIFQGIAEGNRPCLERTNESLCMADESRIPVVGWAMFSLKIGDFATKHKVWVADIQADGILGCDFLTRYECQLDLGRGELRIANELIRCLAEHPAENSCQTLNRITVCETFSINPGQEVIVQGKLKNPLKEGEVIVEPYEKFTKKYSVMVAKVVASPQSQTVPVRMINLDSVPVTVYKGSTAATCEPVEEVTAVELDGADLEVAPGHQIELSSHVLPLYQSTKESLDENQKTLVLSLLKKHEGVFARNKEDLGRTNIVKHKIPTKDVPPIKQQARRLPLNKREEAAAEVSSMLKRGVIEPSQGPWASPVVLVRKKDGSTRFCVDYRRLNDVTIKDSYPIPRIDDSLDTLCGSSWFSTLDLASGYWQVEMDEPDKEKTAFVTQSGLYQFCVLPFGLSSAPATFERLMEKVLSGLQWQTCLVYLDDVIIFAKTFEEHVARFDQVLTRLKSSGLKLSPKKCHLFRQKVAFLGHVVSKDGVSTDPTKVAAVENWPRTNCVRDARRFLGLCSYYRKFVKNFTHIARPLHRLTEKGKQFLWTEECEKAFNELKHVLTSAPILAFPTPTDKYILDTDASSDSLGGVLSQVQGGEEKVIAYFSKSFSKPERRYCVTRKELYAIVASVKHFHHYLYGAKFLVRTDHSALRWLLTFKNPEGQVAHWLEVLALIIMK</sequence>
<keyword evidence="4" id="KW-0540">Nuclease</keyword>
<dbReference type="Gene3D" id="2.40.70.10">
    <property type="entry name" value="Acid Proteases"/>
    <property type="match status" value="1"/>
</dbReference>
<dbReference type="AlphaFoldDB" id="A0A9Q1H653"/>
<comment type="caution">
    <text evidence="13">The sequence shown here is derived from an EMBL/GenBank/DDBJ whole genome shotgun (WGS) entry which is preliminary data.</text>
</comment>
<evidence type="ECO:0000256" key="9">
    <source>
        <dbReference type="ARBA" id="ARBA00022908"/>
    </source>
</evidence>
<evidence type="ECO:0000256" key="4">
    <source>
        <dbReference type="ARBA" id="ARBA00022722"/>
    </source>
</evidence>
<evidence type="ECO:0000256" key="7">
    <source>
        <dbReference type="ARBA" id="ARBA00022842"/>
    </source>
</evidence>
<dbReference type="FunFam" id="3.10.10.10:FF:000002">
    <property type="entry name" value="Retrovirus-related Pol polyprotein from transposon 17.6-like protein"/>
    <property type="match status" value="1"/>
</dbReference>
<dbReference type="InterPro" id="IPR041577">
    <property type="entry name" value="RT_RNaseH_2"/>
</dbReference>
<evidence type="ECO:0000256" key="5">
    <source>
        <dbReference type="ARBA" id="ARBA00022759"/>
    </source>
</evidence>
<evidence type="ECO:0000256" key="8">
    <source>
        <dbReference type="ARBA" id="ARBA00022884"/>
    </source>
</evidence>
<dbReference type="Pfam" id="PF00078">
    <property type="entry name" value="RVT_1"/>
    <property type="match status" value="1"/>
</dbReference>
<dbReference type="InterPro" id="IPR043128">
    <property type="entry name" value="Rev_trsase/Diguanyl_cyclase"/>
</dbReference>
<dbReference type="Pfam" id="PF17919">
    <property type="entry name" value="RT_RNaseH_2"/>
    <property type="match status" value="1"/>
</dbReference>
<evidence type="ECO:0000259" key="12">
    <source>
        <dbReference type="PROSITE" id="PS50878"/>
    </source>
</evidence>
<evidence type="ECO:0000256" key="1">
    <source>
        <dbReference type="ARBA" id="ARBA00022670"/>
    </source>
</evidence>
<dbReference type="PANTHER" id="PTHR37984">
    <property type="entry name" value="PROTEIN CBG26694"/>
    <property type="match status" value="1"/>
</dbReference>
<dbReference type="GO" id="GO:0006508">
    <property type="term" value="P:proteolysis"/>
    <property type="evidence" value="ECO:0007669"/>
    <property type="project" value="UniProtKB-KW"/>
</dbReference>
<dbReference type="GO" id="GO:0004190">
    <property type="term" value="F:aspartic-type endopeptidase activity"/>
    <property type="evidence" value="ECO:0007669"/>
    <property type="project" value="InterPro"/>
</dbReference>
<dbReference type="Proteomes" id="UP001152320">
    <property type="component" value="Chromosome 11"/>
</dbReference>
<keyword evidence="11" id="KW-0511">Multifunctional enzyme</keyword>
<keyword evidence="2" id="KW-0808">Transferase</keyword>
<dbReference type="Gene3D" id="3.10.10.10">
    <property type="entry name" value="HIV Type 1 Reverse Transcriptase, subunit A, domain 1"/>
    <property type="match status" value="1"/>
</dbReference>
<evidence type="ECO:0000313" key="13">
    <source>
        <dbReference type="EMBL" id="KAJ8033855.1"/>
    </source>
</evidence>
<dbReference type="CDD" id="cd09274">
    <property type="entry name" value="RNase_HI_RT_Ty3"/>
    <property type="match status" value="1"/>
</dbReference>
<reference evidence="13" key="1">
    <citation type="submission" date="2021-10" db="EMBL/GenBank/DDBJ databases">
        <title>Tropical sea cucumber genome reveals ecological adaptation and Cuvierian tubules defense mechanism.</title>
        <authorList>
            <person name="Chen T."/>
        </authorList>
    </citation>
    <scope>NUCLEOTIDE SEQUENCE</scope>
    <source>
        <strain evidence="13">Nanhai2018</strain>
        <tissue evidence="13">Muscle</tissue>
    </source>
</reference>
<dbReference type="FunFam" id="3.10.10.10:FF:000007">
    <property type="entry name" value="Retrovirus-related Pol polyprotein from transposon 17.6-like Protein"/>
    <property type="match status" value="1"/>
</dbReference>
<keyword evidence="9" id="KW-0229">DNA integration</keyword>
<gene>
    <name evidence="13" type="ORF">HOLleu_24223</name>
</gene>
<dbReference type="CDD" id="cd01647">
    <property type="entry name" value="RT_LTR"/>
    <property type="match status" value="1"/>
</dbReference>
<organism evidence="13 14">
    <name type="scientific">Holothuria leucospilota</name>
    <name type="common">Black long sea cucumber</name>
    <name type="synonym">Mertensiothuria leucospilota</name>
    <dbReference type="NCBI Taxonomy" id="206669"/>
    <lineage>
        <taxon>Eukaryota</taxon>
        <taxon>Metazoa</taxon>
        <taxon>Echinodermata</taxon>
        <taxon>Eleutherozoa</taxon>
        <taxon>Echinozoa</taxon>
        <taxon>Holothuroidea</taxon>
        <taxon>Aspidochirotacea</taxon>
        <taxon>Aspidochirotida</taxon>
        <taxon>Holothuriidae</taxon>
        <taxon>Holothuria</taxon>
    </lineage>
</organism>
<keyword evidence="1" id="KW-0645">Protease</keyword>
<evidence type="ECO:0000256" key="6">
    <source>
        <dbReference type="ARBA" id="ARBA00022801"/>
    </source>
</evidence>
<keyword evidence="8" id="KW-0694">RNA-binding</keyword>
<dbReference type="InterPro" id="IPR043502">
    <property type="entry name" value="DNA/RNA_pol_sf"/>
</dbReference>
<evidence type="ECO:0000256" key="10">
    <source>
        <dbReference type="ARBA" id="ARBA00022918"/>
    </source>
</evidence>
<evidence type="ECO:0000256" key="3">
    <source>
        <dbReference type="ARBA" id="ARBA00022695"/>
    </source>
</evidence>
<dbReference type="SUPFAM" id="SSF50630">
    <property type="entry name" value="Acid proteases"/>
    <property type="match status" value="1"/>
</dbReference>
<dbReference type="GO" id="GO:0003723">
    <property type="term" value="F:RNA binding"/>
    <property type="evidence" value="ECO:0007669"/>
    <property type="project" value="UniProtKB-KW"/>
</dbReference>
<proteinExistence type="predicted"/>
<keyword evidence="3" id="KW-0548">Nucleotidyltransferase</keyword>
<dbReference type="InterPro" id="IPR001969">
    <property type="entry name" value="Aspartic_peptidase_AS"/>
</dbReference>
<accession>A0A9Q1H653</accession>
<dbReference type="SUPFAM" id="SSF56672">
    <property type="entry name" value="DNA/RNA polymerases"/>
    <property type="match status" value="1"/>
</dbReference>
<dbReference type="OrthoDB" id="116078at2759"/>
<evidence type="ECO:0000313" key="14">
    <source>
        <dbReference type="Proteomes" id="UP001152320"/>
    </source>
</evidence>
<dbReference type="InterPro" id="IPR000477">
    <property type="entry name" value="RT_dom"/>
</dbReference>
<protein>
    <recommendedName>
        <fullName evidence="12">Reverse transcriptase domain-containing protein</fullName>
    </recommendedName>
</protein>
<name>A0A9Q1H653_HOLLE</name>
<dbReference type="PANTHER" id="PTHR37984:SF5">
    <property type="entry name" value="PROTEIN NYNRIN-LIKE"/>
    <property type="match status" value="1"/>
</dbReference>
<dbReference type="InterPro" id="IPR050951">
    <property type="entry name" value="Retrovirus_Pol_polyprotein"/>
</dbReference>
<dbReference type="InterPro" id="IPR021109">
    <property type="entry name" value="Peptidase_aspartic_dom_sf"/>
</dbReference>
<dbReference type="CDD" id="cd00303">
    <property type="entry name" value="retropepsin_like"/>
    <property type="match status" value="1"/>
</dbReference>
<dbReference type="GO" id="GO:0004519">
    <property type="term" value="F:endonuclease activity"/>
    <property type="evidence" value="ECO:0007669"/>
    <property type="project" value="UniProtKB-KW"/>
</dbReference>
<keyword evidence="14" id="KW-1185">Reference proteome</keyword>
<dbReference type="Pfam" id="PF13650">
    <property type="entry name" value="Asp_protease_2"/>
    <property type="match status" value="1"/>
</dbReference>